<dbReference type="InterPro" id="IPR007236">
    <property type="entry name" value="SlyX"/>
</dbReference>
<evidence type="ECO:0000256" key="2">
    <source>
        <dbReference type="SAM" id="MobiDB-lite"/>
    </source>
</evidence>
<dbReference type="PANTHER" id="PTHR36508:SF1">
    <property type="entry name" value="PROTEIN SLYX"/>
    <property type="match status" value="1"/>
</dbReference>
<gene>
    <name evidence="3" type="ORF">Dace_2062</name>
</gene>
<proteinExistence type="predicted"/>
<dbReference type="Gene3D" id="1.20.5.300">
    <property type="match status" value="1"/>
</dbReference>
<keyword evidence="1" id="KW-0175">Coiled coil</keyword>
<dbReference type="Pfam" id="PF04102">
    <property type="entry name" value="SlyX"/>
    <property type="match status" value="1"/>
</dbReference>
<keyword evidence="4" id="KW-1185">Reference proteome</keyword>
<accession>Q1K2S1</accession>
<feature type="coiled-coil region" evidence="1">
    <location>
        <begin position="5"/>
        <end position="39"/>
    </location>
</feature>
<dbReference type="PANTHER" id="PTHR36508">
    <property type="entry name" value="PROTEIN SLYX"/>
    <property type="match status" value="1"/>
</dbReference>
<feature type="compositionally biased region" description="Polar residues" evidence="2">
    <location>
        <begin position="48"/>
        <end position="60"/>
    </location>
</feature>
<dbReference type="Proteomes" id="UP000005695">
    <property type="component" value="Unassembled WGS sequence"/>
</dbReference>
<comment type="caution">
    <text evidence="3">The sequence shown here is derived from an EMBL/GenBank/DDBJ whole genome shotgun (WGS) entry which is preliminary data.</text>
</comment>
<reference evidence="3" key="1">
    <citation type="submission" date="2006-05" db="EMBL/GenBank/DDBJ databases">
        <title>Annotation of the draft genome assembly of Desulfuromonas acetoxidans DSM 684.</title>
        <authorList>
            <consortium name="US DOE Joint Genome Institute (JGI-ORNL)"/>
            <person name="Larimer F."/>
            <person name="Land M."/>
            <person name="Hauser L."/>
        </authorList>
    </citation>
    <scope>NUCLEOTIDE SEQUENCE [LARGE SCALE GENOMIC DNA]</scope>
    <source>
        <strain evidence="3">DSM 684</strain>
    </source>
</reference>
<dbReference type="AlphaFoldDB" id="Q1K2S1"/>
<dbReference type="EMBL" id="AAEW02000003">
    <property type="protein sequence ID" value="EAT16810.1"/>
    <property type="molecule type" value="Genomic_DNA"/>
</dbReference>
<evidence type="ECO:0000256" key="1">
    <source>
        <dbReference type="SAM" id="Coils"/>
    </source>
</evidence>
<dbReference type="RefSeq" id="WP_005998261.1">
    <property type="nucleotide sequence ID" value="NZ_AAEW02000003.1"/>
</dbReference>
<evidence type="ECO:0000313" key="3">
    <source>
        <dbReference type="EMBL" id="EAT16810.1"/>
    </source>
</evidence>
<dbReference type="OrthoDB" id="5771733at2"/>
<feature type="region of interest" description="Disordered" evidence="2">
    <location>
        <begin position="47"/>
        <end position="69"/>
    </location>
</feature>
<reference evidence="3" key="2">
    <citation type="submission" date="2006-05" db="EMBL/GenBank/DDBJ databases">
        <title>Sequencing of the draft genome and assembly of Desulfuromonas acetoxidans DSM 684.</title>
        <authorList>
            <consortium name="US DOE Joint Genome Institute (JGI-PGF)"/>
            <person name="Copeland A."/>
            <person name="Lucas S."/>
            <person name="Lapidus A."/>
            <person name="Barry K."/>
            <person name="Detter J.C."/>
            <person name="Glavina del Rio T."/>
            <person name="Hammon N."/>
            <person name="Israni S."/>
            <person name="Dalin E."/>
            <person name="Tice H."/>
            <person name="Bruce D."/>
            <person name="Pitluck S."/>
            <person name="Richardson P."/>
        </authorList>
    </citation>
    <scope>NUCLEOTIDE SEQUENCE [LARGE SCALE GENOMIC DNA]</scope>
    <source>
        <strain evidence="3">DSM 684</strain>
    </source>
</reference>
<sequence>MDDRINDLESRIAFQEHTIQELQDLIATHQKQLYDMEEAMKVMARRISQMSTASTGAGNSNDEERPPHY</sequence>
<organism evidence="3 4">
    <name type="scientific">Desulfuromonas acetoxidans (strain DSM 684 / 11070)</name>
    <dbReference type="NCBI Taxonomy" id="281689"/>
    <lineage>
        <taxon>Bacteria</taxon>
        <taxon>Pseudomonadati</taxon>
        <taxon>Thermodesulfobacteriota</taxon>
        <taxon>Desulfuromonadia</taxon>
        <taxon>Desulfuromonadales</taxon>
        <taxon>Desulfuromonadaceae</taxon>
        <taxon>Desulfuromonas</taxon>
    </lineage>
</organism>
<protein>
    <submittedName>
        <fullName evidence="3">SlyX</fullName>
    </submittedName>
</protein>
<name>Q1K2S1_DESA6</name>
<evidence type="ECO:0000313" key="4">
    <source>
        <dbReference type="Proteomes" id="UP000005695"/>
    </source>
</evidence>